<dbReference type="Gene3D" id="1.10.1040.10">
    <property type="entry name" value="N-(1-d-carboxylethyl)-l-norvaline Dehydrogenase, domain 2"/>
    <property type="match status" value="1"/>
</dbReference>
<dbReference type="InterPro" id="IPR036291">
    <property type="entry name" value="NAD(P)-bd_dom_sf"/>
</dbReference>
<feature type="domain" description="6-phosphogluconate dehydrogenase NADP-binding" evidence="3">
    <location>
        <begin position="57"/>
        <end position="192"/>
    </location>
</feature>
<dbReference type="Gene3D" id="3.40.50.720">
    <property type="entry name" value="NAD(P)-binding Rossmann-like Domain"/>
    <property type="match status" value="1"/>
</dbReference>
<dbReference type="Pfam" id="PF03446">
    <property type="entry name" value="NAD_binding_2"/>
    <property type="match status" value="1"/>
</dbReference>
<feature type="compositionally biased region" description="Low complexity" evidence="2">
    <location>
        <begin position="305"/>
        <end position="316"/>
    </location>
</feature>
<evidence type="ECO:0000313" key="4">
    <source>
        <dbReference type="EMBL" id="KAJ1957606.1"/>
    </source>
</evidence>
<dbReference type="InterPro" id="IPR006115">
    <property type="entry name" value="6PGDH_NADP-bd"/>
</dbReference>
<dbReference type="InterPro" id="IPR013328">
    <property type="entry name" value="6PGD_dom2"/>
</dbReference>
<organism evidence="4 5">
    <name type="scientific">Dispira parvispora</name>
    <dbReference type="NCBI Taxonomy" id="1520584"/>
    <lineage>
        <taxon>Eukaryota</taxon>
        <taxon>Fungi</taxon>
        <taxon>Fungi incertae sedis</taxon>
        <taxon>Zoopagomycota</taxon>
        <taxon>Kickxellomycotina</taxon>
        <taxon>Dimargaritomycetes</taxon>
        <taxon>Dimargaritales</taxon>
        <taxon>Dimargaritaceae</taxon>
        <taxon>Dispira</taxon>
    </lineage>
</organism>
<comment type="caution">
    <text evidence="4">The sequence shown here is derived from an EMBL/GenBank/DDBJ whole genome shotgun (WGS) entry which is preliminary data.</text>
</comment>
<evidence type="ECO:0000256" key="2">
    <source>
        <dbReference type="SAM" id="MobiDB-lite"/>
    </source>
</evidence>
<dbReference type="InterPro" id="IPR008927">
    <property type="entry name" value="6-PGluconate_DH-like_C_sf"/>
</dbReference>
<protein>
    <recommendedName>
        <fullName evidence="3">6-phosphogluconate dehydrogenase NADP-binding domain-containing protein</fullName>
    </recommendedName>
</protein>
<evidence type="ECO:0000256" key="1">
    <source>
        <dbReference type="ARBA" id="ARBA00007598"/>
    </source>
</evidence>
<evidence type="ECO:0000259" key="3">
    <source>
        <dbReference type="Pfam" id="PF03446"/>
    </source>
</evidence>
<dbReference type="InterPro" id="IPR051265">
    <property type="entry name" value="HIBADH-related_NP60_sf"/>
</dbReference>
<dbReference type="GO" id="GO:0050661">
    <property type="term" value="F:NADP binding"/>
    <property type="evidence" value="ECO:0007669"/>
    <property type="project" value="InterPro"/>
</dbReference>
<gene>
    <name evidence="4" type="ORF">IWQ62_005052</name>
</gene>
<dbReference type="OrthoDB" id="435038at2759"/>
<dbReference type="EMBL" id="JANBPY010001918">
    <property type="protein sequence ID" value="KAJ1957606.1"/>
    <property type="molecule type" value="Genomic_DNA"/>
</dbReference>
<dbReference type="SUPFAM" id="SSF51735">
    <property type="entry name" value="NAD(P)-binding Rossmann-fold domains"/>
    <property type="match status" value="1"/>
</dbReference>
<reference evidence="4" key="1">
    <citation type="submission" date="2022-07" db="EMBL/GenBank/DDBJ databases">
        <title>Phylogenomic reconstructions and comparative analyses of Kickxellomycotina fungi.</title>
        <authorList>
            <person name="Reynolds N.K."/>
            <person name="Stajich J.E."/>
            <person name="Barry K."/>
            <person name="Grigoriev I.V."/>
            <person name="Crous P."/>
            <person name="Smith M.E."/>
        </authorList>
    </citation>
    <scope>NUCLEOTIDE SEQUENCE</scope>
    <source>
        <strain evidence="4">RSA 1196</strain>
    </source>
</reference>
<dbReference type="Proteomes" id="UP001150925">
    <property type="component" value="Unassembled WGS sequence"/>
</dbReference>
<sequence>MTLETASSAPTAALRIGWIGLGSMGLPMAVNLQTLLSQTALNAEVVAQLPFAVEPVLTVYNRTLTKCKSVVSLGAKVASSVTALAMECQVIFTSLANDAAVEAVYADILAGLATRPKGVLQPVYLVETSTISPELTTKLCGQIQLQAAAQPTTQPIYFLRCPVFGPPTAAQCASLVWVLSGPEPARRAIQQLVIPSLGRGVLDVGDEVVQGSHMKLMGNFFVASALESLAEGAVLAEKSGLGTAKMAEFLQWMFPVGSFTNYGRKMVRPEEREALHYDNMVSAAATINAPVVNPSCGSTPSIPVSRRSSQMLSSASPPGPSVLMDSVTMAGNVAPMGCDTPVSTPTADDASEVEQDGFITDVGFTVDLGLKDVGLIRQFAKSHQCSIPTVDALHRHLSTMQQHGCNRWDWSSAVVASRWEAQLPGYYNDTSGHWLPQNDRESNSTNEPGPSHT</sequence>
<feature type="region of interest" description="Disordered" evidence="2">
    <location>
        <begin position="298"/>
        <end position="318"/>
    </location>
</feature>
<evidence type="ECO:0000313" key="5">
    <source>
        <dbReference type="Proteomes" id="UP001150925"/>
    </source>
</evidence>
<comment type="similarity">
    <text evidence="1">Belongs to the HIBADH-related family. NP60 subfamily.</text>
</comment>
<accession>A0A9W8ARQ6</accession>
<feature type="compositionally biased region" description="Polar residues" evidence="2">
    <location>
        <begin position="443"/>
        <end position="453"/>
    </location>
</feature>
<dbReference type="PANTHER" id="PTHR43580:SF8">
    <property type="entry name" value="6-PHOSPHOGLUCONATE DEHYDROGENASE NADP-BINDING DOMAIN-CONTAINING PROTEIN-RELATED"/>
    <property type="match status" value="1"/>
</dbReference>
<dbReference type="AlphaFoldDB" id="A0A9W8ARQ6"/>
<name>A0A9W8ARQ6_9FUNG</name>
<dbReference type="SUPFAM" id="SSF48179">
    <property type="entry name" value="6-phosphogluconate dehydrogenase C-terminal domain-like"/>
    <property type="match status" value="2"/>
</dbReference>
<keyword evidence="5" id="KW-1185">Reference proteome</keyword>
<dbReference type="PANTHER" id="PTHR43580">
    <property type="entry name" value="OXIDOREDUCTASE GLYR1-RELATED"/>
    <property type="match status" value="1"/>
</dbReference>
<proteinExistence type="inferred from homology"/>
<feature type="region of interest" description="Disordered" evidence="2">
    <location>
        <begin position="430"/>
        <end position="453"/>
    </location>
</feature>